<protein>
    <submittedName>
        <fullName evidence="1">16269_t:CDS:1</fullName>
    </submittedName>
</protein>
<evidence type="ECO:0000313" key="2">
    <source>
        <dbReference type="Proteomes" id="UP000789920"/>
    </source>
</evidence>
<accession>A0ACA9RKV4</accession>
<keyword evidence="2" id="KW-1185">Reference proteome</keyword>
<gene>
    <name evidence="1" type="ORF">RPERSI_LOCUS20427</name>
</gene>
<organism evidence="1 2">
    <name type="scientific">Racocetra persica</name>
    <dbReference type="NCBI Taxonomy" id="160502"/>
    <lineage>
        <taxon>Eukaryota</taxon>
        <taxon>Fungi</taxon>
        <taxon>Fungi incertae sedis</taxon>
        <taxon>Mucoromycota</taxon>
        <taxon>Glomeromycotina</taxon>
        <taxon>Glomeromycetes</taxon>
        <taxon>Diversisporales</taxon>
        <taxon>Gigasporaceae</taxon>
        <taxon>Racocetra</taxon>
    </lineage>
</organism>
<reference evidence="1" key="1">
    <citation type="submission" date="2021-06" db="EMBL/GenBank/DDBJ databases">
        <authorList>
            <person name="Kallberg Y."/>
            <person name="Tangrot J."/>
            <person name="Rosling A."/>
        </authorList>
    </citation>
    <scope>NUCLEOTIDE SEQUENCE</scope>
    <source>
        <strain evidence="1">MA461A</strain>
    </source>
</reference>
<evidence type="ECO:0000313" key="1">
    <source>
        <dbReference type="EMBL" id="CAG8797914.1"/>
    </source>
</evidence>
<dbReference type="EMBL" id="CAJVQC010057746">
    <property type="protein sequence ID" value="CAG8797914.1"/>
    <property type="molecule type" value="Genomic_DNA"/>
</dbReference>
<name>A0ACA9RKV4_9GLOM</name>
<proteinExistence type="predicted"/>
<dbReference type="Proteomes" id="UP000789920">
    <property type="component" value="Unassembled WGS sequence"/>
</dbReference>
<feature type="non-terminal residue" evidence="1">
    <location>
        <position position="98"/>
    </location>
</feature>
<comment type="caution">
    <text evidence="1">The sequence shown here is derived from an EMBL/GenBank/DDBJ whole genome shotgun (WGS) entry which is preliminary data.</text>
</comment>
<sequence>MRVMYYTGRFSVKFKVQSRMLRKSSEDAYYCTALFKYLREFCIQYCQWTCLISADDKHKIPIRKDVAVSTGVRNRRTIVFQESIWLLLIMISQTISNT</sequence>